<feature type="domain" description="Peptidase M41 FtsH extracellular" evidence="3">
    <location>
        <begin position="278"/>
        <end position="367"/>
    </location>
</feature>
<gene>
    <name evidence="4" type="primary">ftsH3</name>
    <name evidence="4" type="ORF">SNEC2469_LOCUS13169</name>
</gene>
<feature type="non-terminal residue" evidence="4">
    <location>
        <position position="1"/>
    </location>
</feature>
<dbReference type="AlphaFoldDB" id="A0A812SBH9"/>
<proteinExistence type="predicted"/>
<dbReference type="InterPro" id="IPR011546">
    <property type="entry name" value="Pept_M41_FtsH_extracell"/>
</dbReference>
<protein>
    <submittedName>
        <fullName evidence="4">FtsH3 protein</fullName>
    </submittedName>
</protein>
<dbReference type="GO" id="GO:0008270">
    <property type="term" value="F:zinc ion binding"/>
    <property type="evidence" value="ECO:0007669"/>
    <property type="project" value="InterPro"/>
</dbReference>
<evidence type="ECO:0000256" key="1">
    <source>
        <dbReference type="ARBA" id="ARBA00022670"/>
    </source>
</evidence>
<dbReference type="Proteomes" id="UP000601435">
    <property type="component" value="Unassembled WGS sequence"/>
</dbReference>
<evidence type="ECO:0000313" key="4">
    <source>
        <dbReference type="EMBL" id="CAE7468368.1"/>
    </source>
</evidence>
<dbReference type="OrthoDB" id="1413014at2759"/>
<organism evidence="4 5">
    <name type="scientific">Symbiodinium necroappetens</name>
    <dbReference type="NCBI Taxonomy" id="1628268"/>
    <lineage>
        <taxon>Eukaryota</taxon>
        <taxon>Sar</taxon>
        <taxon>Alveolata</taxon>
        <taxon>Dinophyceae</taxon>
        <taxon>Suessiales</taxon>
        <taxon>Symbiodiniaceae</taxon>
        <taxon>Symbiodinium</taxon>
    </lineage>
</organism>
<dbReference type="GO" id="GO:0016020">
    <property type="term" value="C:membrane"/>
    <property type="evidence" value="ECO:0007669"/>
    <property type="project" value="InterPro"/>
</dbReference>
<keyword evidence="1" id="KW-0645">Protease</keyword>
<reference evidence="4" key="1">
    <citation type="submission" date="2021-02" db="EMBL/GenBank/DDBJ databases">
        <authorList>
            <person name="Dougan E. K."/>
            <person name="Rhodes N."/>
            <person name="Thang M."/>
            <person name="Chan C."/>
        </authorList>
    </citation>
    <scope>NUCLEOTIDE SEQUENCE</scope>
</reference>
<evidence type="ECO:0000313" key="5">
    <source>
        <dbReference type="Proteomes" id="UP000601435"/>
    </source>
</evidence>
<evidence type="ECO:0000256" key="2">
    <source>
        <dbReference type="ARBA" id="ARBA00022801"/>
    </source>
</evidence>
<dbReference type="Gene3D" id="3.30.720.210">
    <property type="match status" value="1"/>
</dbReference>
<comment type="caution">
    <text evidence="4">The sequence shown here is derived from an EMBL/GenBank/DDBJ whole genome shotgun (WGS) entry which is preliminary data.</text>
</comment>
<keyword evidence="5" id="KW-1185">Reference proteome</keyword>
<keyword evidence="2" id="KW-0378">Hydrolase</keyword>
<accession>A0A812SBH9</accession>
<dbReference type="GO" id="GO:0004222">
    <property type="term" value="F:metalloendopeptidase activity"/>
    <property type="evidence" value="ECO:0007669"/>
    <property type="project" value="InterPro"/>
</dbReference>
<dbReference type="Pfam" id="PF06480">
    <property type="entry name" value="FtsH_ext"/>
    <property type="match status" value="1"/>
</dbReference>
<feature type="non-terminal residue" evidence="4">
    <location>
        <position position="443"/>
    </location>
</feature>
<dbReference type="EMBL" id="CAJNJA010021005">
    <property type="protein sequence ID" value="CAE7468368.1"/>
    <property type="molecule type" value="Genomic_DNA"/>
</dbReference>
<dbReference type="GO" id="GO:0004176">
    <property type="term" value="F:ATP-dependent peptidase activity"/>
    <property type="evidence" value="ECO:0007669"/>
    <property type="project" value="InterPro"/>
</dbReference>
<dbReference type="GO" id="GO:0005524">
    <property type="term" value="F:ATP binding"/>
    <property type="evidence" value="ECO:0007669"/>
    <property type="project" value="InterPro"/>
</dbReference>
<name>A0A812SBH9_9DINO</name>
<sequence>EVVRKVDVLVLDWKAPPKQGPKDTSVLLGQRESEKSVVWGSREQLLTKFPASVWDVCICSSTARLVLDLAGQLKVKRRLALQHDYNLPLGPWGQEQTPDQLKEHRSLLKGFELLCASQHLVDFVEKWGEGDFRARNEAPRQMQAQARSTAASSAASMTQEAGQLHMAAAGGSAAVMGAVAALGPRRAAAKRSRQIVATRAAKQEALDGLSELVGLAEQLVHRPGPQQLFLLVQQLQAFASAELRRGAELSAPAARAFEEVVQGASEALVSSADKQLKWAAGAAASLLLTFSVTLQPAFAADVVNYSDFMESVNRGDVEMVRVQDDQLSAQYTTKDGARKEVNLIPNAQIEDQLFNILAQKKVDVVMQTPGANSGGPLDFLARFASPIAWLIAGLLFLFGGAGMGGPAGPGGPGGNPFELGKSKARIIKDGDTKVKFADVAGCD</sequence>
<dbReference type="GO" id="GO:0006508">
    <property type="term" value="P:proteolysis"/>
    <property type="evidence" value="ECO:0007669"/>
    <property type="project" value="UniProtKB-KW"/>
</dbReference>
<evidence type="ECO:0000259" key="3">
    <source>
        <dbReference type="Pfam" id="PF06480"/>
    </source>
</evidence>